<gene>
    <name evidence="2" type="ORF">B0J11DRAFT_422965</name>
</gene>
<dbReference type="Proteomes" id="UP000700596">
    <property type="component" value="Unassembled WGS sequence"/>
</dbReference>
<proteinExistence type="predicted"/>
<protein>
    <submittedName>
        <fullName evidence="2">Lipocalin-like domain-containing protein</fullName>
    </submittedName>
</protein>
<evidence type="ECO:0000313" key="3">
    <source>
        <dbReference type="Proteomes" id="UP000700596"/>
    </source>
</evidence>
<keyword evidence="3" id="KW-1185">Reference proteome</keyword>
<evidence type="ECO:0000259" key="1">
    <source>
        <dbReference type="Pfam" id="PF13924"/>
    </source>
</evidence>
<organism evidence="2 3">
    <name type="scientific">Dendryphion nanum</name>
    <dbReference type="NCBI Taxonomy" id="256645"/>
    <lineage>
        <taxon>Eukaryota</taxon>
        <taxon>Fungi</taxon>
        <taxon>Dikarya</taxon>
        <taxon>Ascomycota</taxon>
        <taxon>Pezizomycotina</taxon>
        <taxon>Dothideomycetes</taxon>
        <taxon>Pleosporomycetidae</taxon>
        <taxon>Pleosporales</taxon>
        <taxon>Torulaceae</taxon>
        <taxon>Dendryphion</taxon>
    </lineage>
</organism>
<sequence length="161" mass="17442">MVNASEILSALAGTYFLVNTSSFFQGTPVPDVSYGEAPVGLLTYTASGFMSATITATEPEFRPENLTFPFLPNQTNEDWALVGKHSIGYAGPLRVNDALPANKTHGQVFHGPLIVANVPSMANATQRRNYTVVDRGNATYLRIGSERGGGFTGELWWKKLD</sequence>
<reference evidence="2" key="1">
    <citation type="journal article" date="2021" name="Nat. Commun.">
        <title>Genetic determinants of endophytism in the Arabidopsis root mycobiome.</title>
        <authorList>
            <person name="Mesny F."/>
            <person name="Miyauchi S."/>
            <person name="Thiergart T."/>
            <person name="Pickel B."/>
            <person name="Atanasova L."/>
            <person name="Karlsson M."/>
            <person name="Huettel B."/>
            <person name="Barry K.W."/>
            <person name="Haridas S."/>
            <person name="Chen C."/>
            <person name="Bauer D."/>
            <person name="Andreopoulos W."/>
            <person name="Pangilinan J."/>
            <person name="LaButti K."/>
            <person name="Riley R."/>
            <person name="Lipzen A."/>
            <person name="Clum A."/>
            <person name="Drula E."/>
            <person name="Henrissat B."/>
            <person name="Kohler A."/>
            <person name="Grigoriev I.V."/>
            <person name="Martin F.M."/>
            <person name="Hacquard S."/>
        </authorList>
    </citation>
    <scope>NUCLEOTIDE SEQUENCE</scope>
    <source>
        <strain evidence="2">MPI-CAGE-CH-0243</strain>
    </source>
</reference>
<name>A0A9P9EIW8_9PLEO</name>
<accession>A0A9P9EIW8</accession>
<dbReference type="AlphaFoldDB" id="A0A9P9EIW8"/>
<feature type="domain" description="Lipocalin-like" evidence="1">
    <location>
        <begin position="13"/>
        <end position="159"/>
    </location>
</feature>
<comment type="caution">
    <text evidence="2">The sequence shown here is derived from an EMBL/GenBank/DDBJ whole genome shotgun (WGS) entry which is preliminary data.</text>
</comment>
<dbReference type="OrthoDB" id="3904217at2759"/>
<evidence type="ECO:0000313" key="2">
    <source>
        <dbReference type="EMBL" id="KAH7137909.1"/>
    </source>
</evidence>
<dbReference type="EMBL" id="JAGMWT010000001">
    <property type="protein sequence ID" value="KAH7137909.1"/>
    <property type="molecule type" value="Genomic_DNA"/>
</dbReference>
<dbReference type="Pfam" id="PF13924">
    <property type="entry name" value="Lipocalin_5"/>
    <property type="match status" value="1"/>
</dbReference>
<dbReference type="InterPro" id="IPR024311">
    <property type="entry name" value="Lipocalin-like"/>
</dbReference>